<dbReference type="InterPro" id="IPR022190">
    <property type="entry name" value="DUF3716"/>
</dbReference>
<feature type="region of interest" description="Disordered" evidence="1">
    <location>
        <begin position="321"/>
        <end position="345"/>
    </location>
</feature>
<evidence type="ECO:0000256" key="1">
    <source>
        <dbReference type="SAM" id="MobiDB-lite"/>
    </source>
</evidence>
<evidence type="ECO:0000313" key="3">
    <source>
        <dbReference type="Proteomes" id="UP001285354"/>
    </source>
</evidence>
<dbReference type="Proteomes" id="UP001285354">
    <property type="component" value="Unassembled WGS sequence"/>
</dbReference>
<reference evidence="2" key="1">
    <citation type="submission" date="2023-06" db="EMBL/GenBank/DDBJ databases">
        <title>Draft genome of Marssonina rosae.</title>
        <authorList>
            <person name="Cheng Q."/>
        </authorList>
    </citation>
    <scope>NUCLEOTIDE SEQUENCE</scope>
    <source>
        <strain evidence="2">R4</strain>
    </source>
</reference>
<accession>A0AAD9T7M0</accession>
<name>A0AAD9T7M0_9HELO</name>
<protein>
    <submittedName>
        <fullName evidence="2">Uncharacterized protein</fullName>
    </submittedName>
</protein>
<evidence type="ECO:0000313" key="2">
    <source>
        <dbReference type="EMBL" id="KAK2630597.1"/>
    </source>
</evidence>
<feature type="region of interest" description="Disordered" evidence="1">
    <location>
        <begin position="397"/>
        <end position="424"/>
    </location>
</feature>
<feature type="compositionally biased region" description="Polar residues" evidence="1">
    <location>
        <begin position="21"/>
        <end position="32"/>
    </location>
</feature>
<gene>
    <name evidence="2" type="ORF">QTJ16_001417</name>
</gene>
<feature type="region of interest" description="Disordered" evidence="1">
    <location>
        <begin position="1"/>
        <end position="32"/>
    </location>
</feature>
<organism evidence="2 3">
    <name type="scientific">Diplocarpon rosae</name>
    <dbReference type="NCBI Taxonomy" id="946125"/>
    <lineage>
        <taxon>Eukaryota</taxon>
        <taxon>Fungi</taxon>
        <taxon>Dikarya</taxon>
        <taxon>Ascomycota</taxon>
        <taxon>Pezizomycotina</taxon>
        <taxon>Leotiomycetes</taxon>
        <taxon>Helotiales</taxon>
        <taxon>Drepanopezizaceae</taxon>
        <taxon>Diplocarpon</taxon>
    </lineage>
</organism>
<dbReference type="EMBL" id="JAUBYV010000001">
    <property type="protein sequence ID" value="KAK2630597.1"/>
    <property type="molecule type" value="Genomic_DNA"/>
</dbReference>
<keyword evidence="3" id="KW-1185">Reference proteome</keyword>
<proteinExistence type="predicted"/>
<comment type="caution">
    <text evidence="2">The sequence shown here is derived from an EMBL/GenBank/DDBJ whole genome shotgun (WGS) entry which is preliminary data.</text>
</comment>
<dbReference type="Pfam" id="PF12511">
    <property type="entry name" value="DUF3716"/>
    <property type="match status" value="1"/>
</dbReference>
<sequence length="424" mass="46323">MPQDLNNEEVDHHSDTVIVKSENNWPSPDNCSGMSSPEIYVTSLLAQIAHSGTPRTLESPGPERFEDELPLHLNRNENLNPRLETRAGPKPKQRKHILVTNTMEERLMAMPQRRELPWRAGIEPGADNEQGGESRRKQIRFGCLLATRGEVQETPCNSCANGRGKFNVCVALDGYFKGACASCQLSGRPNRCSIKKNEVGDITGSPSLNPAAEELVPSRDDTQHEFLSDPPDAKRRKTDMIPEWESARPSWEQELGESHARQQMNDIVQRPWATVNPSTTMANSRMINGLNGTRARPPMEGAGALGWSVGQQGSLIGGQVFTNGGEGSGSSFRPTLEQGRREETVGNEDGSLAIIDTLSKGKQRQVYGLMSGLQGGILTLQRELDALKRALGIDDEGTKMSGRTEALSGTGSQAEAIQAKDDQM</sequence>
<dbReference type="AlphaFoldDB" id="A0AAD9T7M0"/>